<dbReference type="Proteomes" id="UP001597045">
    <property type="component" value="Unassembled WGS sequence"/>
</dbReference>
<comment type="caution">
    <text evidence="4">The sequence shown here is derived from an EMBL/GenBank/DDBJ whole genome shotgun (WGS) entry which is preliminary data.</text>
</comment>
<organism evidence="4 5">
    <name type="scientific">Kibdelosporangium lantanae</name>
    <dbReference type="NCBI Taxonomy" id="1497396"/>
    <lineage>
        <taxon>Bacteria</taxon>
        <taxon>Bacillati</taxon>
        <taxon>Actinomycetota</taxon>
        <taxon>Actinomycetes</taxon>
        <taxon>Pseudonocardiales</taxon>
        <taxon>Pseudonocardiaceae</taxon>
        <taxon>Kibdelosporangium</taxon>
    </lineage>
</organism>
<dbReference type="SUPFAM" id="SSF53756">
    <property type="entry name" value="UDP-Glycosyltransferase/glycogen phosphorylase"/>
    <property type="match status" value="1"/>
</dbReference>
<sequence length="105" mass="12075">MITVLMNAGPWLPVPPLGYGGIENVIATLVPLLRKRGVRVVLATVRESKLPVDRRIWMYQQPQFAHLLRPYNQVMGVAHAHMQRVVAEIRRRRDIDLVHDHVEVV</sequence>
<dbReference type="Pfam" id="PF13439">
    <property type="entry name" value="Glyco_transf_4"/>
    <property type="match status" value="1"/>
</dbReference>
<keyword evidence="2 4" id="KW-0808">Transferase</keyword>
<evidence type="ECO:0000259" key="3">
    <source>
        <dbReference type="Pfam" id="PF13439"/>
    </source>
</evidence>
<evidence type="ECO:0000256" key="1">
    <source>
        <dbReference type="ARBA" id="ARBA00022676"/>
    </source>
</evidence>
<reference evidence="5" key="1">
    <citation type="journal article" date="2019" name="Int. J. Syst. Evol. Microbiol.">
        <title>The Global Catalogue of Microorganisms (GCM) 10K type strain sequencing project: providing services to taxonomists for standard genome sequencing and annotation.</title>
        <authorList>
            <consortium name="The Broad Institute Genomics Platform"/>
            <consortium name="The Broad Institute Genome Sequencing Center for Infectious Disease"/>
            <person name="Wu L."/>
            <person name="Ma J."/>
        </authorList>
    </citation>
    <scope>NUCLEOTIDE SEQUENCE [LARGE SCALE GENOMIC DNA]</scope>
    <source>
        <strain evidence="5">JCM 31486</strain>
    </source>
</reference>
<dbReference type="EMBL" id="JBHTIS010004625">
    <property type="protein sequence ID" value="MFD1052663.1"/>
    <property type="molecule type" value="Genomic_DNA"/>
</dbReference>
<name>A0ABW3MRG8_9PSEU</name>
<gene>
    <name evidence="4" type="ORF">ACFQ1S_47240</name>
</gene>
<evidence type="ECO:0000256" key="2">
    <source>
        <dbReference type="ARBA" id="ARBA00022679"/>
    </source>
</evidence>
<proteinExistence type="predicted"/>
<protein>
    <submittedName>
        <fullName evidence="4">Glycosyltransferase</fullName>
        <ecNumber evidence="4">2.4.-.-</ecNumber>
    </submittedName>
</protein>
<keyword evidence="5" id="KW-1185">Reference proteome</keyword>
<dbReference type="EC" id="2.4.-.-" evidence="4"/>
<evidence type="ECO:0000313" key="5">
    <source>
        <dbReference type="Proteomes" id="UP001597045"/>
    </source>
</evidence>
<accession>A0ABW3MRG8</accession>
<dbReference type="GO" id="GO:0016757">
    <property type="term" value="F:glycosyltransferase activity"/>
    <property type="evidence" value="ECO:0007669"/>
    <property type="project" value="UniProtKB-KW"/>
</dbReference>
<dbReference type="Gene3D" id="3.40.50.2000">
    <property type="entry name" value="Glycogen Phosphorylase B"/>
    <property type="match status" value="1"/>
</dbReference>
<evidence type="ECO:0000313" key="4">
    <source>
        <dbReference type="EMBL" id="MFD1052663.1"/>
    </source>
</evidence>
<feature type="non-terminal residue" evidence="4">
    <location>
        <position position="105"/>
    </location>
</feature>
<keyword evidence="1 4" id="KW-0328">Glycosyltransferase</keyword>
<dbReference type="InterPro" id="IPR028098">
    <property type="entry name" value="Glyco_trans_4-like_N"/>
</dbReference>
<feature type="domain" description="Glycosyltransferase subfamily 4-like N-terminal" evidence="3">
    <location>
        <begin position="19"/>
        <end position="101"/>
    </location>
</feature>